<reference evidence="15 16" key="1">
    <citation type="submission" date="2022-03" db="EMBL/GenBank/DDBJ databases">
        <title>Complete genome analysis of Roseomonas KG 17.1 : a prolific producer of plant growth promoters.</title>
        <authorList>
            <person name="Saadouli I."/>
            <person name="Najjari A."/>
            <person name="Mosbah A."/>
            <person name="Ouzari H.I."/>
        </authorList>
    </citation>
    <scope>NUCLEOTIDE SEQUENCE [LARGE SCALE GENOMIC DNA]</scope>
    <source>
        <strain evidence="15 16">KG17-1</strain>
    </source>
</reference>
<feature type="domain" description="TonB-dependent receptor plug" evidence="14">
    <location>
        <begin position="61"/>
        <end position="170"/>
    </location>
</feature>
<keyword evidence="16" id="KW-1185">Reference proteome</keyword>
<dbReference type="InterPro" id="IPR012910">
    <property type="entry name" value="Plug_dom"/>
</dbReference>
<keyword evidence="9 10" id="KW-0998">Cell outer membrane</keyword>
<keyword evidence="4 10" id="KW-0812">Transmembrane</keyword>
<dbReference type="SUPFAM" id="SSF56935">
    <property type="entry name" value="Porins"/>
    <property type="match status" value="1"/>
</dbReference>
<evidence type="ECO:0000256" key="12">
    <source>
        <dbReference type="SAM" id="SignalP"/>
    </source>
</evidence>
<evidence type="ECO:0000256" key="10">
    <source>
        <dbReference type="PROSITE-ProRule" id="PRU01360"/>
    </source>
</evidence>
<dbReference type="EMBL" id="JALBUU010000125">
    <property type="protein sequence ID" value="MCI0756331.1"/>
    <property type="molecule type" value="Genomic_DNA"/>
</dbReference>
<dbReference type="Gene3D" id="2.170.130.10">
    <property type="entry name" value="TonB-dependent receptor, plug domain"/>
    <property type="match status" value="1"/>
</dbReference>
<evidence type="ECO:0000256" key="1">
    <source>
        <dbReference type="ARBA" id="ARBA00004571"/>
    </source>
</evidence>
<organism evidence="15 16">
    <name type="scientific">Teichococcus vastitatis</name>
    <dbReference type="NCBI Taxonomy" id="2307076"/>
    <lineage>
        <taxon>Bacteria</taxon>
        <taxon>Pseudomonadati</taxon>
        <taxon>Pseudomonadota</taxon>
        <taxon>Alphaproteobacteria</taxon>
        <taxon>Acetobacterales</taxon>
        <taxon>Roseomonadaceae</taxon>
        <taxon>Roseomonas</taxon>
    </lineage>
</organism>
<evidence type="ECO:0000256" key="5">
    <source>
        <dbReference type="ARBA" id="ARBA00022729"/>
    </source>
</evidence>
<dbReference type="PANTHER" id="PTHR30069:SF29">
    <property type="entry name" value="HEMOGLOBIN AND HEMOGLOBIN-HAPTOGLOBIN-BINDING PROTEIN 1-RELATED"/>
    <property type="match status" value="1"/>
</dbReference>
<dbReference type="InterPro" id="IPR039426">
    <property type="entry name" value="TonB-dep_rcpt-like"/>
</dbReference>
<dbReference type="InterPro" id="IPR036942">
    <property type="entry name" value="Beta-barrel_TonB_sf"/>
</dbReference>
<dbReference type="Gene3D" id="2.40.170.20">
    <property type="entry name" value="TonB-dependent receptor, beta-barrel domain"/>
    <property type="match status" value="1"/>
</dbReference>
<evidence type="ECO:0000259" key="13">
    <source>
        <dbReference type="Pfam" id="PF00593"/>
    </source>
</evidence>
<evidence type="ECO:0000313" key="16">
    <source>
        <dbReference type="Proteomes" id="UP001201985"/>
    </source>
</evidence>
<gene>
    <name evidence="15" type="ORF">MON41_22070</name>
</gene>
<evidence type="ECO:0000256" key="9">
    <source>
        <dbReference type="ARBA" id="ARBA00023237"/>
    </source>
</evidence>
<evidence type="ECO:0000313" key="15">
    <source>
        <dbReference type="EMBL" id="MCI0756331.1"/>
    </source>
</evidence>
<comment type="similarity">
    <text evidence="10 11">Belongs to the TonB-dependent receptor family.</text>
</comment>
<name>A0ABS9WAK4_9PROT</name>
<comment type="caution">
    <text evidence="15">The sequence shown here is derived from an EMBL/GenBank/DDBJ whole genome shotgun (WGS) entry which is preliminary data.</text>
</comment>
<proteinExistence type="inferred from homology"/>
<keyword evidence="5 12" id="KW-0732">Signal</keyword>
<evidence type="ECO:0000256" key="4">
    <source>
        <dbReference type="ARBA" id="ARBA00022692"/>
    </source>
</evidence>
<keyword evidence="3 10" id="KW-1134">Transmembrane beta strand</keyword>
<dbReference type="Pfam" id="PF07715">
    <property type="entry name" value="Plug"/>
    <property type="match status" value="1"/>
</dbReference>
<dbReference type="InterPro" id="IPR037066">
    <property type="entry name" value="Plug_dom_sf"/>
</dbReference>
<accession>A0ABS9WAK4</accession>
<comment type="subcellular location">
    <subcellularLocation>
        <location evidence="1 10">Cell outer membrane</location>
        <topology evidence="1 10">Multi-pass membrane protein</topology>
    </subcellularLocation>
</comment>
<feature type="signal peptide" evidence="12">
    <location>
        <begin position="1"/>
        <end position="23"/>
    </location>
</feature>
<evidence type="ECO:0000256" key="6">
    <source>
        <dbReference type="ARBA" id="ARBA00023077"/>
    </source>
</evidence>
<dbReference type="Pfam" id="PF00593">
    <property type="entry name" value="TonB_dep_Rec_b-barrel"/>
    <property type="match status" value="1"/>
</dbReference>
<keyword evidence="8 15" id="KW-0675">Receptor</keyword>
<keyword evidence="2 10" id="KW-0813">Transport</keyword>
<keyword evidence="6 11" id="KW-0798">TonB box</keyword>
<sequence length="682" mass="74432">MRISFVRCASALRSVLTMSFAIAGLLVTPLAASSQGLDHKAFEELFGEPVTTSATGKPQRASDVPVAMNIITAEQIRRSGAHDLAEVLARFTSLDVMQYGATDFNVTARGYAAPNTPRMLVLVNGRQVYRDDYGRVSWSNIPVQLSEIRQIEVVRGPNSALFGYNAGAGVINIITFDPAHERVSSLTTRIGNGQYREVSGAVTVPVGEYSGLRLSAGLRRERAWQGGYSSYETVFNSDQDPRRSQASADGRFQIRDGIRLSLDASYSRSVSGELQLPGIVVPWDLKSWSIRSGLTMDSASGLWEVSLYHNALDAALAGVPTNTQGVTVVQLSNTAKLGTAHILRPMLEFRRNDIAGSDGTGGDGSLLSVPNTRTSYNVLAAGMMWNWAIRPNLESTAALRYDQLSSQAEGYDAVAGISSADAAYERNWKTWSWNAGLVWKATEIDIFRLGAARGVVLPSDYDLSAYSPVPLLGLTVFGNPLLKPTTVDNYDLEYRRRVALIDGQASITGFFQNNRGINTSLGAFPSLVSQDDRPRLMPYGIGTSHAYGAEVSLTGKLQSSWDWGAEYRFTMVETDRNPSYADFSGASPKHLLSARGGWGIGRLRIDLYGRYATEMRGYRIRERGILPVEVGDYASLSGRVGLRVSEAVTAAMEANSILNERQRQSIGIDAERRVYFSLRAAF</sequence>
<evidence type="ECO:0000256" key="3">
    <source>
        <dbReference type="ARBA" id="ARBA00022452"/>
    </source>
</evidence>
<evidence type="ECO:0000256" key="11">
    <source>
        <dbReference type="RuleBase" id="RU003357"/>
    </source>
</evidence>
<dbReference type="PROSITE" id="PS52016">
    <property type="entry name" value="TONB_DEPENDENT_REC_3"/>
    <property type="match status" value="1"/>
</dbReference>
<evidence type="ECO:0000256" key="2">
    <source>
        <dbReference type="ARBA" id="ARBA00022448"/>
    </source>
</evidence>
<dbReference type="InterPro" id="IPR000531">
    <property type="entry name" value="Beta-barrel_TonB"/>
</dbReference>
<dbReference type="PANTHER" id="PTHR30069">
    <property type="entry name" value="TONB-DEPENDENT OUTER MEMBRANE RECEPTOR"/>
    <property type="match status" value="1"/>
</dbReference>
<dbReference type="Proteomes" id="UP001201985">
    <property type="component" value="Unassembled WGS sequence"/>
</dbReference>
<evidence type="ECO:0000256" key="8">
    <source>
        <dbReference type="ARBA" id="ARBA00023170"/>
    </source>
</evidence>
<keyword evidence="7 10" id="KW-0472">Membrane</keyword>
<feature type="chain" id="PRO_5046348821" evidence="12">
    <location>
        <begin position="24"/>
        <end position="682"/>
    </location>
</feature>
<dbReference type="RefSeq" id="WP_241793894.1">
    <property type="nucleotide sequence ID" value="NZ_JALBUU010000125.1"/>
</dbReference>
<protein>
    <submittedName>
        <fullName evidence="15">TonB-dependent receptor</fullName>
    </submittedName>
</protein>
<evidence type="ECO:0000259" key="14">
    <source>
        <dbReference type="Pfam" id="PF07715"/>
    </source>
</evidence>
<evidence type="ECO:0000256" key="7">
    <source>
        <dbReference type="ARBA" id="ARBA00023136"/>
    </source>
</evidence>
<feature type="domain" description="TonB-dependent receptor-like beta-barrel" evidence="13">
    <location>
        <begin position="220"/>
        <end position="650"/>
    </location>
</feature>